<feature type="non-terminal residue" evidence="1">
    <location>
        <position position="1"/>
    </location>
</feature>
<evidence type="ECO:0000313" key="2">
    <source>
        <dbReference type="Proteomes" id="UP000789901"/>
    </source>
</evidence>
<keyword evidence="2" id="KW-1185">Reference proteome</keyword>
<name>A0ABN7V5N4_GIGMA</name>
<comment type="caution">
    <text evidence="1">The sequence shown here is derived from an EMBL/GenBank/DDBJ whole genome shotgun (WGS) entry which is preliminary data.</text>
</comment>
<protein>
    <submittedName>
        <fullName evidence="1">10578_t:CDS:1</fullName>
    </submittedName>
</protein>
<evidence type="ECO:0000313" key="1">
    <source>
        <dbReference type="EMBL" id="CAG8731988.1"/>
    </source>
</evidence>
<reference evidence="1 2" key="1">
    <citation type="submission" date="2021-06" db="EMBL/GenBank/DDBJ databases">
        <authorList>
            <person name="Kallberg Y."/>
            <person name="Tangrot J."/>
            <person name="Rosling A."/>
        </authorList>
    </citation>
    <scope>NUCLEOTIDE SEQUENCE [LARGE SCALE GENOMIC DNA]</scope>
    <source>
        <strain evidence="1 2">120-4 pot B 10/14</strain>
    </source>
</reference>
<dbReference type="EMBL" id="CAJVQB010009619">
    <property type="protein sequence ID" value="CAG8731988.1"/>
    <property type="molecule type" value="Genomic_DNA"/>
</dbReference>
<proteinExistence type="predicted"/>
<sequence length="156" mass="17246">RQSNISTLVNSLEITKSSPLYLNDTKNSNTSVQDNSIKNLSQHDPVEKLSENSEISSSRQGKINTLVNSLEITTSSPLYLTDAKKSNTSVQDNSILENLSQHDSIEALSKNREVSLSHEDNINVLEITTSSTLYLTDTKNSHTSNRVLIVAQNDLE</sequence>
<organism evidence="1 2">
    <name type="scientific">Gigaspora margarita</name>
    <dbReference type="NCBI Taxonomy" id="4874"/>
    <lineage>
        <taxon>Eukaryota</taxon>
        <taxon>Fungi</taxon>
        <taxon>Fungi incertae sedis</taxon>
        <taxon>Mucoromycota</taxon>
        <taxon>Glomeromycotina</taxon>
        <taxon>Glomeromycetes</taxon>
        <taxon>Diversisporales</taxon>
        <taxon>Gigasporaceae</taxon>
        <taxon>Gigaspora</taxon>
    </lineage>
</organism>
<dbReference type="Proteomes" id="UP000789901">
    <property type="component" value="Unassembled WGS sequence"/>
</dbReference>
<gene>
    <name evidence="1" type="ORF">GMARGA_LOCUS14485</name>
</gene>
<accession>A0ABN7V5N4</accession>